<evidence type="ECO:0000256" key="5">
    <source>
        <dbReference type="SAM" id="MobiDB-lite"/>
    </source>
</evidence>
<dbReference type="EMBL" id="NJET01000111">
    <property type="protein sequence ID" value="PHH61232.1"/>
    <property type="molecule type" value="Genomic_DNA"/>
</dbReference>
<comment type="caution">
    <text evidence="8">The sequence shown here is derived from an EMBL/GenBank/DDBJ whole genome shotgun (WGS) entry which is preliminary data.</text>
</comment>
<evidence type="ECO:0000256" key="3">
    <source>
        <dbReference type="ARBA" id="ARBA00022989"/>
    </source>
</evidence>
<dbReference type="SUPFAM" id="SSF81321">
    <property type="entry name" value="Family A G protein-coupled receptor-like"/>
    <property type="match status" value="1"/>
</dbReference>
<dbReference type="PANTHER" id="PTHR23112">
    <property type="entry name" value="G PROTEIN-COUPLED RECEPTOR 157-RELATED"/>
    <property type="match status" value="1"/>
</dbReference>
<feature type="region of interest" description="Disordered" evidence="5">
    <location>
        <begin position="232"/>
        <end position="338"/>
    </location>
</feature>
<dbReference type="GO" id="GO:0004930">
    <property type="term" value="F:G protein-coupled receptor activity"/>
    <property type="evidence" value="ECO:0007669"/>
    <property type="project" value="TreeGrafter"/>
</dbReference>
<keyword evidence="2 6" id="KW-0812">Transmembrane</keyword>
<evidence type="ECO:0000256" key="6">
    <source>
        <dbReference type="SAM" id="Phobius"/>
    </source>
</evidence>
<feature type="compositionally biased region" description="Polar residues" evidence="5">
    <location>
        <begin position="322"/>
        <end position="336"/>
    </location>
</feature>
<feature type="transmembrane region" description="Helical" evidence="6">
    <location>
        <begin position="371"/>
        <end position="392"/>
    </location>
</feature>
<gene>
    <name evidence="8" type="ORF">CDD81_666</name>
</gene>
<dbReference type="AlphaFoldDB" id="A0A2C5Y1X5"/>
<feature type="compositionally biased region" description="Basic and acidic residues" evidence="5">
    <location>
        <begin position="291"/>
        <end position="303"/>
    </location>
</feature>
<feature type="transmembrane region" description="Helical" evidence="6">
    <location>
        <begin position="412"/>
        <end position="431"/>
    </location>
</feature>
<accession>A0A2C5Y1X5</accession>
<feature type="transmembrane region" description="Helical" evidence="6">
    <location>
        <begin position="18"/>
        <end position="39"/>
    </location>
</feature>
<evidence type="ECO:0000313" key="9">
    <source>
        <dbReference type="Proteomes" id="UP000226192"/>
    </source>
</evidence>
<dbReference type="GO" id="GO:0007189">
    <property type="term" value="P:adenylate cyclase-activating G protein-coupled receptor signaling pathway"/>
    <property type="evidence" value="ECO:0007669"/>
    <property type="project" value="TreeGrafter"/>
</dbReference>
<feature type="domain" description="G-protein coupled receptors family 2 profile 2" evidence="7">
    <location>
        <begin position="13"/>
        <end position="201"/>
    </location>
</feature>
<organism evidence="8 9">
    <name type="scientific">Ophiocordyceps australis</name>
    <dbReference type="NCBI Taxonomy" id="1399860"/>
    <lineage>
        <taxon>Eukaryota</taxon>
        <taxon>Fungi</taxon>
        <taxon>Dikarya</taxon>
        <taxon>Ascomycota</taxon>
        <taxon>Pezizomycotina</taxon>
        <taxon>Sordariomycetes</taxon>
        <taxon>Hypocreomycetidae</taxon>
        <taxon>Hypocreales</taxon>
        <taxon>Ophiocordycipitaceae</taxon>
        <taxon>Ophiocordyceps</taxon>
    </lineage>
</organism>
<dbReference type="CDD" id="cd13952">
    <property type="entry name" value="7tm_classB"/>
    <property type="match status" value="1"/>
</dbReference>
<dbReference type="PROSITE" id="PS50261">
    <property type="entry name" value="G_PROTEIN_RECEP_F2_4"/>
    <property type="match status" value="1"/>
</dbReference>
<keyword evidence="4 6" id="KW-0472">Membrane</keyword>
<keyword evidence="9" id="KW-1185">Reference proteome</keyword>
<dbReference type="GO" id="GO:0005886">
    <property type="term" value="C:plasma membrane"/>
    <property type="evidence" value="ECO:0007669"/>
    <property type="project" value="TreeGrafter"/>
</dbReference>
<evidence type="ECO:0000313" key="8">
    <source>
        <dbReference type="EMBL" id="PHH61232.1"/>
    </source>
</evidence>
<feature type="region of interest" description="Disordered" evidence="5">
    <location>
        <begin position="478"/>
        <end position="527"/>
    </location>
</feature>
<dbReference type="STRING" id="1399860.A0A2C5Y1X5"/>
<dbReference type="Pfam" id="PF05462">
    <property type="entry name" value="Dicty_CAR"/>
    <property type="match status" value="1"/>
</dbReference>
<feature type="transmembrane region" description="Helical" evidence="6">
    <location>
        <begin position="168"/>
        <end position="190"/>
    </location>
</feature>
<dbReference type="OrthoDB" id="18453at2759"/>
<protein>
    <recommendedName>
        <fullName evidence="7">G-protein coupled receptors family 2 profile 2 domain-containing protein</fullName>
    </recommendedName>
</protein>
<evidence type="ECO:0000256" key="1">
    <source>
        <dbReference type="ARBA" id="ARBA00004141"/>
    </source>
</evidence>
<dbReference type="PANTHER" id="PTHR23112:SF22">
    <property type="entry name" value="G-PROTEIN COUPLED RECEPTOR"/>
    <property type="match status" value="1"/>
</dbReference>
<dbReference type="InterPro" id="IPR017981">
    <property type="entry name" value="GPCR_2-like_7TM"/>
</dbReference>
<sequence>MKPAIRELTPDELSAISIIERSCSVLSLLGCIFTIFTFCSSRAFHKPINRLVFYASFGNMMTNLSTLMSTAYLRDLDSFGCQFQGFLIQMFMPADAFWTLAMAINVYLTFYRKFDAERLRKMEITYLIGCYGIPFIPAFTFIFVKNNAGERLYGNALLWCWVSADFDVLRIATFYGPVWVTILITFFIYIRAGRTIYEKRKQLHDFVSSDPDPLSVNGDVSPTMRRTEVTILTETAADGQDSKGPVGRRGSESAEDAGIYHVQVSTKEGLDGAEGSASGRGSPDSGSVSERASRHGDESHEVGGDYVSGSSSNGGGGEMSSETRLPNNRYNGNRNSMALPIQGRPVHAAQMVSHRMPNAARRRNHELNNAAWSYTKCAILFFTAILITWIPSTANRVYSVVHADDVFAPLEFMSAFVLPLQGFWNAVIYAVTSWGACKAFFASLCSGRGGGDDKVVKYAPDLESGPGPRFMHQHHEHLELEDQPLPSRKSPRSPFRSPPRSSRTLESESMTELAKPRMSSADEEHSC</sequence>
<reference evidence="8 9" key="1">
    <citation type="submission" date="2017-06" db="EMBL/GenBank/DDBJ databases">
        <title>Ant-infecting Ophiocordyceps genomes reveal a high diversity of potential behavioral manipulation genes and a possible major role for enterotoxins.</title>
        <authorList>
            <person name="De Bekker C."/>
            <person name="Evans H.C."/>
            <person name="Brachmann A."/>
            <person name="Hughes D.P."/>
        </authorList>
    </citation>
    <scope>NUCLEOTIDE SEQUENCE [LARGE SCALE GENOMIC DNA]</scope>
    <source>
        <strain evidence="8 9">Map64</strain>
    </source>
</reference>
<feature type="transmembrane region" description="Helical" evidence="6">
    <location>
        <begin position="123"/>
        <end position="144"/>
    </location>
</feature>
<feature type="transmembrane region" description="Helical" evidence="6">
    <location>
        <begin position="51"/>
        <end position="74"/>
    </location>
</feature>
<name>A0A2C5Y1X5_9HYPO</name>
<evidence type="ECO:0000256" key="2">
    <source>
        <dbReference type="ARBA" id="ARBA00022692"/>
    </source>
</evidence>
<evidence type="ECO:0000256" key="4">
    <source>
        <dbReference type="ARBA" id="ARBA00023136"/>
    </source>
</evidence>
<feature type="compositionally biased region" description="Low complexity" evidence="5">
    <location>
        <begin position="484"/>
        <end position="502"/>
    </location>
</feature>
<comment type="subcellular location">
    <subcellularLocation>
        <location evidence="1">Membrane</location>
        <topology evidence="1">Multi-pass membrane protein</topology>
    </subcellularLocation>
</comment>
<evidence type="ECO:0000259" key="7">
    <source>
        <dbReference type="PROSITE" id="PS50261"/>
    </source>
</evidence>
<dbReference type="Gene3D" id="1.20.1070.10">
    <property type="entry name" value="Rhodopsin 7-helix transmembrane proteins"/>
    <property type="match status" value="1"/>
</dbReference>
<feature type="transmembrane region" description="Helical" evidence="6">
    <location>
        <begin position="86"/>
        <end position="111"/>
    </location>
</feature>
<dbReference type="Proteomes" id="UP000226192">
    <property type="component" value="Unassembled WGS sequence"/>
</dbReference>
<proteinExistence type="predicted"/>
<keyword evidence="3 6" id="KW-1133">Transmembrane helix</keyword>
<dbReference type="GO" id="GO:0007166">
    <property type="term" value="P:cell surface receptor signaling pathway"/>
    <property type="evidence" value="ECO:0007669"/>
    <property type="project" value="InterPro"/>
</dbReference>